<proteinExistence type="predicted"/>
<organism evidence="1 2">
    <name type="scientific">Archangium violaceum Cb vi76</name>
    <dbReference type="NCBI Taxonomy" id="1406225"/>
    <lineage>
        <taxon>Bacteria</taxon>
        <taxon>Pseudomonadati</taxon>
        <taxon>Myxococcota</taxon>
        <taxon>Myxococcia</taxon>
        <taxon>Myxococcales</taxon>
        <taxon>Cystobacterineae</taxon>
        <taxon>Archangiaceae</taxon>
        <taxon>Archangium</taxon>
    </lineage>
</organism>
<dbReference type="EMBL" id="JPMI01000203">
    <property type="protein sequence ID" value="KFA90529.1"/>
    <property type="molecule type" value="Genomic_DNA"/>
</dbReference>
<dbReference type="AlphaFoldDB" id="A0A084SPZ4"/>
<dbReference type="Pfam" id="PF17957">
    <property type="entry name" value="Big_7"/>
    <property type="match status" value="1"/>
</dbReference>
<evidence type="ECO:0008006" key="3">
    <source>
        <dbReference type="Google" id="ProtNLM"/>
    </source>
</evidence>
<dbReference type="RefSeq" id="WP_043402051.1">
    <property type="nucleotide sequence ID" value="NZ_JPMI01000203.1"/>
</dbReference>
<gene>
    <name evidence="1" type="ORF">Q664_27955</name>
</gene>
<dbReference type="Proteomes" id="UP000028547">
    <property type="component" value="Unassembled WGS sequence"/>
</dbReference>
<name>A0A084SPZ4_9BACT</name>
<protein>
    <recommendedName>
        <fullName evidence="3">Cadherin domain-containing protein</fullName>
    </recommendedName>
</protein>
<dbReference type="InterPro" id="IPR013783">
    <property type="entry name" value="Ig-like_fold"/>
</dbReference>
<sequence length="185" mass="19805">MAPSKNQKRIYHHSIWETWMPSVGVVTLVGAHILAASLGLYSSAPEVKVLQPATGASISGHLEISVQADDGPTGSGVQSVEYQLGSTSGVWKPLTLDVESMTYKASTEAGAVPAGGHELYIRAMDYSGNLRTVFVTVKVDPAATEPHEEHPHRPVVDGTRDLSSKRGVERRGWGGHLLSVLLRSN</sequence>
<comment type="caution">
    <text evidence="1">The sequence shown here is derived from an EMBL/GenBank/DDBJ whole genome shotgun (WGS) entry which is preliminary data.</text>
</comment>
<accession>A0A084SPZ4</accession>
<dbReference type="Gene3D" id="2.60.40.10">
    <property type="entry name" value="Immunoglobulins"/>
    <property type="match status" value="1"/>
</dbReference>
<evidence type="ECO:0000313" key="2">
    <source>
        <dbReference type="Proteomes" id="UP000028547"/>
    </source>
</evidence>
<evidence type="ECO:0000313" key="1">
    <source>
        <dbReference type="EMBL" id="KFA90529.1"/>
    </source>
</evidence>
<reference evidence="1 2" key="1">
    <citation type="submission" date="2014-07" db="EMBL/GenBank/DDBJ databases">
        <title>Draft Genome Sequence of Gephyronic Acid Producer, Cystobacter violaceus Strain Cb vi76.</title>
        <authorList>
            <person name="Stevens D.C."/>
            <person name="Young J."/>
            <person name="Carmichael R."/>
            <person name="Tan J."/>
            <person name="Taylor R.E."/>
        </authorList>
    </citation>
    <scope>NUCLEOTIDE SEQUENCE [LARGE SCALE GENOMIC DNA]</scope>
    <source>
        <strain evidence="1 2">Cb vi76</strain>
    </source>
</reference>